<dbReference type="OrthoDB" id="6499973at2759"/>
<feature type="transmembrane region" description="Helical" evidence="2">
    <location>
        <begin position="593"/>
        <end position="615"/>
    </location>
</feature>
<dbReference type="PANTHER" id="PTHR11360:SF306">
    <property type="entry name" value="RE01051P"/>
    <property type="match status" value="1"/>
</dbReference>
<dbReference type="Pfam" id="PF07690">
    <property type="entry name" value="MFS_1"/>
    <property type="match status" value="1"/>
</dbReference>
<dbReference type="EMBL" id="OA885722">
    <property type="protein sequence ID" value="CAD7282287.1"/>
    <property type="molecule type" value="Genomic_DNA"/>
</dbReference>
<accession>A0A7R9BW15</accession>
<keyword evidence="2" id="KW-0472">Membrane</keyword>
<evidence type="ECO:0008006" key="5">
    <source>
        <dbReference type="Google" id="ProtNLM"/>
    </source>
</evidence>
<feature type="transmembrane region" description="Helical" evidence="2">
    <location>
        <begin position="422"/>
        <end position="441"/>
    </location>
</feature>
<dbReference type="SUPFAM" id="SSF103473">
    <property type="entry name" value="MFS general substrate transporter"/>
    <property type="match status" value="2"/>
</dbReference>
<feature type="region of interest" description="Disordered" evidence="1">
    <location>
        <begin position="322"/>
        <end position="344"/>
    </location>
</feature>
<feature type="transmembrane region" description="Helical" evidence="2">
    <location>
        <begin position="720"/>
        <end position="740"/>
    </location>
</feature>
<dbReference type="Gene3D" id="1.20.1250.20">
    <property type="entry name" value="MFS general substrate transporter like domains"/>
    <property type="match status" value="1"/>
</dbReference>
<feature type="transmembrane region" description="Helical" evidence="2">
    <location>
        <begin position="752"/>
        <end position="775"/>
    </location>
</feature>
<feature type="non-terminal residue" evidence="3">
    <location>
        <position position="1"/>
    </location>
</feature>
<name>A0A7R9BW15_9CRUS</name>
<evidence type="ECO:0000313" key="4">
    <source>
        <dbReference type="Proteomes" id="UP000678499"/>
    </source>
</evidence>
<dbReference type="GO" id="GO:0008028">
    <property type="term" value="F:monocarboxylic acid transmembrane transporter activity"/>
    <property type="evidence" value="ECO:0007669"/>
    <property type="project" value="TreeGrafter"/>
</dbReference>
<feature type="transmembrane region" description="Helical" evidence="2">
    <location>
        <begin position="245"/>
        <end position="268"/>
    </location>
</feature>
<feature type="transmembrane region" description="Helical" evidence="2">
    <location>
        <begin position="627"/>
        <end position="647"/>
    </location>
</feature>
<dbReference type="InterPro" id="IPR011701">
    <property type="entry name" value="MFS"/>
</dbReference>
<keyword evidence="2" id="KW-0812">Transmembrane</keyword>
<keyword evidence="4" id="KW-1185">Reference proteome</keyword>
<evidence type="ECO:0000256" key="1">
    <source>
        <dbReference type="SAM" id="MobiDB-lite"/>
    </source>
</evidence>
<dbReference type="EMBL" id="CAJPEX010003685">
    <property type="protein sequence ID" value="CAG0922439.1"/>
    <property type="molecule type" value="Genomic_DNA"/>
</dbReference>
<dbReference type="InterPro" id="IPR036259">
    <property type="entry name" value="MFS_trans_sf"/>
</dbReference>
<protein>
    <recommendedName>
        <fullName evidence="5">Monocarboxylate transporter</fullName>
    </recommendedName>
</protein>
<feature type="transmembrane region" description="Helical" evidence="2">
    <location>
        <begin position="684"/>
        <end position="708"/>
    </location>
</feature>
<dbReference type="PANTHER" id="PTHR11360">
    <property type="entry name" value="MONOCARBOXYLATE TRANSPORTER"/>
    <property type="match status" value="1"/>
</dbReference>
<proteinExistence type="predicted"/>
<feature type="transmembrane region" description="Helical" evidence="2">
    <location>
        <begin position="60"/>
        <end position="80"/>
    </location>
</feature>
<feature type="transmembrane region" description="Helical" evidence="2">
    <location>
        <begin position="472"/>
        <end position="495"/>
    </location>
</feature>
<dbReference type="Proteomes" id="UP000678499">
    <property type="component" value="Unassembled WGS sequence"/>
</dbReference>
<feature type="transmembrane region" description="Helical" evidence="2">
    <location>
        <begin position="154"/>
        <end position="179"/>
    </location>
</feature>
<keyword evidence="2" id="KW-1133">Transmembrane helix</keyword>
<evidence type="ECO:0000256" key="2">
    <source>
        <dbReference type="SAM" id="Phobius"/>
    </source>
</evidence>
<dbReference type="AlphaFoldDB" id="A0A7R9BW15"/>
<reference evidence="3" key="1">
    <citation type="submission" date="2020-11" db="EMBL/GenBank/DDBJ databases">
        <authorList>
            <person name="Tran Van P."/>
        </authorList>
    </citation>
    <scope>NUCLEOTIDE SEQUENCE</scope>
</reference>
<dbReference type="InterPro" id="IPR050327">
    <property type="entry name" value="Proton-linked_MCT"/>
</dbReference>
<feature type="transmembrane region" description="Helical" evidence="2">
    <location>
        <begin position="185"/>
        <end position="208"/>
    </location>
</feature>
<organism evidence="3">
    <name type="scientific">Notodromas monacha</name>
    <dbReference type="NCBI Taxonomy" id="399045"/>
    <lineage>
        <taxon>Eukaryota</taxon>
        <taxon>Metazoa</taxon>
        <taxon>Ecdysozoa</taxon>
        <taxon>Arthropoda</taxon>
        <taxon>Crustacea</taxon>
        <taxon>Oligostraca</taxon>
        <taxon>Ostracoda</taxon>
        <taxon>Podocopa</taxon>
        <taxon>Podocopida</taxon>
        <taxon>Cypridocopina</taxon>
        <taxon>Cypridoidea</taxon>
        <taxon>Cyprididae</taxon>
        <taxon>Notodromas</taxon>
    </lineage>
</organism>
<feature type="transmembrane region" description="Helical" evidence="2">
    <location>
        <begin position="92"/>
        <end position="112"/>
    </location>
</feature>
<gene>
    <name evidence="3" type="ORF">NMOB1V02_LOCUS9916</name>
</gene>
<feature type="transmembrane region" description="Helical" evidence="2">
    <location>
        <begin position="21"/>
        <end position="40"/>
    </location>
</feature>
<evidence type="ECO:0000313" key="3">
    <source>
        <dbReference type="EMBL" id="CAD7282287.1"/>
    </source>
</evidence>
<feature type="transmembrane region" description="Helical" evidence="2">
    <location>
        <begin position="659"/>
        <end position="678"/>
    </location>
</feature>
<feature type="transmembrane region" description="Helical" evidence="2">
    <location>
        <begin position="220"/>
        <end position="239"/>
    </location>
</feature>
<sequence>LVAGIFMTGSGLVASSLVANLLAYFATYSLLVGGGCGVLYHATRLKLRHTFFLKRRVANCIFQSCSVLGKAALPAGVALLAEQFAFKDVLRIVAGITFTTVILGIVSTSDVVKSKRLLRMQMRPRIARGQNDEPISRAVTTGAGKRCWADCEAALVLVCVADGLLVAAMGNLLWALPIYADERGWGARVGAVLLVALHAAELVGRPLVTLLLDLKCWDSRFMYGVLFVVAAGLNTGIALNPSFEATIAICALLGLTKSGLTQFINGILAQRYLDDKVTFRKYLKAFFRSIFFCCATVIDLKGQTTMTENVANDVQCKVDEKTEDKTNDQETDTGLKSGKGGGGDVETQSIAGSISSVKSQQTDKEIEETKKKSTPKTSSAEWTVLICCCAQVFLTNFSPSFAVIFGEPLGQQGAKPGLSSSIYNSARALYFVSGCLAGPLLGSFGYRVMIIGLICGAMGLVLSSFVSNPYLYFLTHGVLISMGFGLANFVSFLNLQASFKRRGYGTGFYMASKAGSVIVMTQLSEYLSRRYGYKWMMRMLGAISLHSIVLAMIQTQFPRLRSSPSTPDTRVSKTGVLQKFKTSMDFTVFREPAFVVLTTMDCLLGLAVDNMFWALPFYAVERGFYDGAGAMLVSVVAMVELGGRFVVPPLMDVGTMNYQHVFTGLLTAAAVVSVGVALGPGLSATVILCGLYGFSLSGTVGMTNVLLIKHLSVDRFPSSLSAKVVFKFAAFAFGPTLGAIAEFSGTYSSCMFAFAALFSVNAVLSALLPFIVAIYSKAMRHRRSSNLDVNNINP</sequence>